<dbReference type="PaxDb" id="2903-EOD27408"/>
<dbReference type="HOGENOM" id="CLU_308693_0_0_1"/>
<dbReference type="Gene3D" id="3.80.10.10">
    <property type="entry name" value="Ribonuclease Inhibitor"/>
    <property type="match status" value="2"/>
</dbReference>
<dbReference type="InterPro" id="IPR036770">
    <property type="entry name" value="Ankyrin_rpt-contain_sf"/>
</dbReference>
<accession>A0A0D3JV73</accession>
<evidence type="ECO:0000256" key="1">
    <source>
        <dbReference type="ARBA" id="ARBA00022737"/>
    </source>
</evidence>
<reference evidence="6" key="1">
    <citation type="journal article" date="2013" name="Nature">
        <title>Pan genome of the phytoplankton Emiliania underpins its global distribution.</title>
        <authorList>
            <person name="Read B.A."/>
            <person name="Kegel J."/>
            <person name="Klute M.J."/>
            <person name="Kuo A."/>
            <person name="Lefebvre S.C."/>
            <person name="Maumus F."/>
            <person name="Mayer C."/>
            <person name="Miller J."/>
            <person name="Monier A."/>
            <person name="Salamov A."/>
            <person name="Young J."/>
            <person name="Aguilar M."/>
            <person name="Claverie J.M."/>
            <person name="Frickenhaus S."/>
            <person name="Gonzalez K."/>
            <person name="Herman E.K."/>
            <person name="Lin Y.C."/>
            <person name="Napier J."/>
            <person name="Ogata H."/>
            <person name="Sarno A.F."/>
            <person name="Shmutz J."/>
            <person name="Schroeder D."/>
            <person name="de Vargas C."/>
            <person name="Verret F."/>
            <person name="von Dassow P."/>
            <person name="Valentin K."/>
            <person name="Van de Peer Y."/>
            <person name="Wheeler G."/>
            <person name="Dacks J.B."/>
            <person name="Delwiche C.F."/>
            <person name="Dyhrman S.T."/>
            <person name="Glockner G."/>
            <person name="John U."/>
            <person name="Richards T."/>
            <person name="Worden A.Z."/>
            <person name="Zhang X."/>
            <person name="Grigoriev I.V."/>
            <person name="Allen A.E."/>
            <person name="Bidle K."/>
            <person name="Borodovsky M."/>
            <person name="Bowler C."/>
            <person name="Brownlee C."/>
            <person name="Cock J.M."/>
            <person name="Elias M."/>
            <person name="Gladyshev V.N."/>
            <person name="Groth M."/>
            <person name="Guda C."/>
            <person name="Hadaegh A."/>
            <person name="Iglesias-Rodriguez M.D."/>
            <person name="Jenkins J."/>
            <person name="Jones B.M."/>
            <person name="Lawson T."/>
            <person name="Leese F."/>
            <person name="Lindquist E."/>
            <person name="Lobanov A."/>
            <person name="Lomsadze A."/>
            <person name="Malik S.B."/>
            <person name="Marsh M.E."/>
            <person name="Mackinder L."/>
            <person name="Mock T."/>
            <person name="Mueller-Roeber B."/>
            <person name="Pagarete A."/>
            <person name="Parker M."/>
            <person name="Probert I."/>
            <person name="Quesneville H."/>
            <person name="Raines C."/>
            <person name="Rensing S.A."/>
            <person name="Riano-Pachon D.M."/>
            <person name="Richier S."/>
            <person name="Rokitta S."/>
            <person name="Shiraiwa Y."/>
            <person name="Soanes D.M."/>
            <person name="van der Giezen M."/>
            <person name="Wahlund T.M."/>
            <person name="Williams B."/>
            <person name="Wilson W."/>
            <person name="Wolfe G."/>
            <person name="Wurch L.L."/>
        </authorList>
    </citation>
    <scope>NUCLEOTIDE SEQUENCE</scope>
</reference>
<dbReference type="Gene3D" id="1.25.40.20">
    <property type="entry name" value="Ankyrin repeat-containing domain"/>
    <property type="match status" value="1"/>
</dbReference>
<feature type="chain" id="PRO_5044192983" evidence="4">
    <location>
        <begin position="18"/>
        <end position="956"/>
    </location>
</feature>
<proteinExistence type="predicted"/>
<dbReference type="GeneID" id="17272953"/>
<dbReference type="PANTHER" id="PTHR24173">
    <property type="entry name" value="ANKYRIN REPEAT CONTAINING"/>
    <property type="match status" value="1"/>
</dbReference>
<dbReference type="EnsemblProtists" id="EOD27408">
    <property type="protein sequence ID" value="EOD27408"/>
    <property type="gene ID" value="EMIHUDRAFT_114677"/>
</dbReference>
<dbReference type="SMART" id="SM00248">
    <property type="entry name" value="ANK"/>
    <property type="match status" value="5"/>
</dbReference>
<dbReference type="RefSeq" id="XP_005779837.1">
    <property type="nucleotide sequence ID" value="XM_005779780.1"/>
</dbReference>
<keyword evidence="6" id="KW-1185">Reference proteome</keyword>
<evidence type="ECO:0000256" key="3">
    <source>
        <dbReference type="SAM" id="MobiDB-lite"/>
    </source>
</evidence>
<dbReference type="Proteomes" id="UP000013827">
    <property type="component" value="Unassembled WGS sequence"/>
</dbReference>
<protein>
    <submittedName>
        <fullName evidence="5">Uncharacterized protein</fullName>
    </submittedName>
</protein>
<dbReference type="KEGG" id="ehx:EMIHUDRAFT_114677"/>
<keyword evidence="2" id="KW-0040">ANK repeat</keyword>
<dbReference type="InterPro" id="IPR032675">
    <property type="entry name" value="LRR_dom_sf"/>
</dbReference>
<organism evidence="5 6">
    <name type="scientific">Emiliania huxleyi (strain CCMP1516)</name>
    <dbReference type="NCBI Taxonomy" id="280463"/>
    <lineage>
        <taxon>Eukaryota</taxon>
        <taxon>Haptista</taxon>
        <taxon>Haptophyta</taxon>
        <taxon>Prymnesiophyceae</taxon>
        <taxon>Isochrysidales</taxon>
        <taxon>Noelaerhabdaceae</taxon>
        <taxon>Emiliania</taxon>
    </lineage>
</organism>
<dbReference type="SUPFAM" id="SSF52047">
    <property type="entry name" value="RNI-like"/>
    <property type="match status" value="1"/>
</dbReference>
<evidence type="ECO:0000313" key="5">
    <source>
        <dbReference type="EnsemblProtists" id="EOD27408"/>
    </source>
</evidence>
<dbReference type="AlphaFoldDB" id="A0A0D3JV73"/>
<dbReference type="InterPro" id="IPR002110">
    <property type="entry name" value="Ankyrin_rpt"/>
</dbReference>
<dbReference type="SUPFAM" id="SSF48403">
    <property type="entry name" value="Ankyrin repeat"/>
    <property type="match status" value="1"/>
</dbReference>
<name>A0A0D3JV73_EMIH1</name>
<dbReference type="STRING" id="2903.R1CWH3"/>
<dbReference type="PANTHER" id="PTHR24173:SF74">
    <property type="entry name" value="ANKYRIN REPEAT DOMAIN-CONTAINING PROTEIN 16"/>
    <property type="match status" value="1"/>
</dbReference>
<evidence type="ECO:0000256" key="4">
    <source>
        <dbReference type="SAM" id="SignalP"/>
    </source>
</evidence>
<feature type="region of interest" description="Disordered" evidence="3">
    <location>
        <begin position="928"/>
        <end position="956"/>
    </location>
</feature>
<feature type="compositionally biased region" description="Acidic residues" evidence="3">
    <location>
        <begin position="937"/>
        <end position="948"/>
    </location>
</feature>
<feature type="signal peptide" evidence="4">
    <location>
        <begin position="1"/>
        <end position="17"/>
    </location>
</feature>
<keyword evidence="1" id="KW-0677">Repeat</keyword>
<sequence>MPSRRRWWLWLWTFARGDTSTLTLGVHVKVDGLASRPELNGRVGTIVTSVQDSGRYGVAIGGEVVALKPERLKRMAAPVSGTSGWRAEDSFFFSEVARVVPEVDGTFKSALSEAPTGLTLTGATAKARSIATYLAETNPDGQPEDAEAVVRFSVCGCTEMDVHVTGGGLSSASVVELQSLNPQGSDVVVALSTLDGKLTKQVWSDGRAVGKPSSMPWYQLKQPTPEATKTIRGVEVVSRYGPGSAASWRGVYVMCTLQRRGTVIRMSGASAATASATADATALAPVRQQQWERKMSAAAERGDVAMVRDAIAHGAWPDAPGSQGLTPLHLACFKDRSHPVVAKFLVGETTCDMRLRDEEGYTPLDLVVEEGDAALARVLLETPRPAGAPPFDVDAPMEDGTTPLSRAIENGAADCPMVAVLRRAGAKASAPLVFAGPLYDARLAGEHRWTATPCRFGSTTHRPSDYPPGFLGMLHRVSDQHYSMLALVLDGRAPQYQDEAAPREVKWLRHWLPPRHWWQYTGDTTIVDTVHMDLQDPRNGANLLQRHELMSACRNGVRALFLHCTSCLTSADLVECLRRCGASLTCVAFSECAVDGSVLRALTEHCPNLRALRMHFCSGEASADELKALLRALATSLLWLDMTAPWAPRHGISGHGPRVDDGRQNAPWEELERCATLRVALLPEGVSVAALSGLASCQQLELLHVEADGRSPQPLSVLEPLARTGGFARLDIAGFALDEAASDAVCALANRLTIRGGQPFPRVRLAACTRLSELSIRRSVVEDDLLALLPLKGTLRSVHLSPDEPLDPEALSVFSCLTGLRALNLSGCLRNAYEYGEEVVEANGDHLGQLRLSQLRQLDLSSHYDAFYACIDPETIVQLFCCSEHLRIFNLSDNGRKYPWERLRREMRRLAKDSEDARIVVHTGDGVTEVLEGRDGEGDESDDEEDQECSGSDDSW</sequence>
<keyword evidence="4" id="KW-0732">Signal</keyword>
<evidence type="ECO:0000313" key="6">
    <source>
        <dbReference type="Proteomes" id="UP000013827"/>
    </source>
</evidence>
<dbReference type="Pfam" id="PF12796">
    <property type="entry name" value="Ank_2"/>
    <property type="match status" value="1"/>
</dbReference>
<evidence type="ECO:0000256" key="2">
    <source>
        <dbReference type="ARBA" id="ARBA00023043"/>
    </source>
</evidence>
<reference evidence="5" key="2">
    <citation type="submission" date="2024-10" db="UniProtKB">
        <authorList>
            <consortium name="EnsemblProtists"/>
        </authorList>
    </citation>
    <scope>IDENTIFICATION</scope>
</reference>